<comment type="catalytic activity">
    <reaction evidence="13">
        <text>NAD(+) + (deoxyribonucleotide)n-3'-hydroxyl + 5'-phospho-(deoxyribonucleotide)m = (deoxyribonucleotide)n+m + AMP + beta-nicotinamide D-nucleotide.</text>
        <dbReference type="EC" id="6.5.1.2"/>
    </reaction>
</comment>
<dbReference type="GO" id="GO:0006260">
    <property type="term" value="P:DNA replication"/>
    <property type="evidence" value="ECO:0007669"/>
    <property type="project" value="UniProtKB-KW"/>
</dbReference>
<sequence length="405" mass="44209">NLDEVFTFFKKIENERKKLPFMIDGIVVQVDQNDLKEKMGVAGKAKRGMIALKFPAEQVTTVVQNVIFSLGRTGTITPIAELKPVVIAGTRVKHASLHNFDEIERLGLRVGDTVIIEKAGDIIPKVVQVLPKLRTGKEKKISPPKKCPICGSPVVKKPGEVAWQCSNRQCFSIEREKVIHFVSKSAFDIDGLGPKIVEQLIEEGLVKDPADIFTLQEDDLAPLERFAEKSAKNLVSAIAARKKISLARFLVALGIRHVGEETANDLATHFTNLEKLQAASGEELEAQEDIGPIVAQSISSWFRDTRNIALLKKLKHAGVTVEAVSRKVHETALTGKTVVLTGSLDSITRDEAKQMVRAAGGTAAGSVSAKTDLVVAGENPGSKYDKAKRLGVKIIDEKEFIKLTK</sequence>
<evidence type="ECO:0000256" key="3">
    <source>
        <dbReference type="ARBA" id="ARBA00012722"/>
    </source>
</evidence>
<dbReference type="InterPro" id="IPR041663">
    <property type="entry name" value="DisA/LigA_HHH"/>
</dbReference>
<dbReference type="GO" id="GO:0006281">
    <property type="term" value="P:DNA repair"/>
    <property type="evidence" value="ECO:0007669"/>
    <property type="project" value="UniProtKB-KW"/>
</dbReference>
<keyword evidence="6" id="KW-0235">DNA replication</keyword>
<evidence type="ECO:0000313" key="16">
    <source>
        <dbReference type="EMBL" id="PIS04643.1"/>
    </source>
</evidence>
<dbReference type="Pfam" id="PF03120">
    <property type="entry name" value="OB_DNA_ligase"/>
    <property type="match status" value="1"/>
</dbReference>
<evidence type="ECO:0000256" key="4">
    <source>
        <dbReference type="ARBA" id="ARBA00013308"/>
    </source>
</evidence>
<evidence type="ECO:0000313" key="17">
    <source>
        <dbReference type="Proteomes" id="UP000230935"/>
    </source>
</evidence>
<feature type="domain" description="BRCT" evidence="15">
    <location>
        <begin position="328"/>
        <end position="405"/>
    </location>
</feature>
<dbReference type="Pfam" id="PF14520">
    <property type="entry name" value="HHH_5"/>
    <property type="match status" value="1"/>
</dbReference>
<keyword evidence="12" id="KW-0234">DNA repair</keyword>
<dbReference type="InterPro" id="IPR004149">
    <property type="entry name" value="Znf_DNAligase_C4"/>
</dbReference>
<dbReference type="PROSITE" id="PS50172">
    <property type="entry name" value="BRCT"/>
    <property type="match status" value="1"/>
</dbReference>
<comment type="caution">
    <text evidence="16">The sequence shown here is derived from an EMBL/GenBank/DDBJ whole genome shotgun (WGS) entry which is preliminary data.</text>
</comment>
<keyword evidence="11" id="KW-0520">NAD</keyword>
<evidence type="ECO:0000256" key="2">
    <source>
        <dbReference type="ARBA" id="ARBA00004067"/>
    </source>
</evidence>
<dbReference type="InterPro" id="IPR010994">
    <property type="entry name" value="RuvA_2-like"/>
</dbReference>
<accession>A0A2H0VZW9</accession>
<dbReference type="SUPFAM" id="SSF47781">
    <property type="entry name" value="RuvA domain 2-like"/>
    <property type="match status" value="1"/>
</dbReference>
<comment type="function">
    <text evidence="2">DNA ligase that catalyzes the formation of phosphodiester linkages between 5'-phosphoryl and 3'-hydroxyl groups in double-stranded DNA using NAD as a coenzyme and as the energy source for the reaction. It is essential for DNA replication and repair of damaged DNA.</text>
</comment>
<dbReference type="Gene3D" id="2.40.50.140">
    <property type="entry name" value="Nucleic acid-binding proteins"/>
    <property type="match status" value="1"/>
</dbReference>
<evidence type="ECO:0000256" key="5">
    <source>
        <dbReference type="ARBA" id="ARBA00022598"/>
    </source>
</evidence>
<dbReference type="Proteomes" id="UP000230935">
    <property type="component" value="Unassembled WGS sequence"/>
</dbReference>
<dbReference type="InterPro" id="IPR013839">
    <property type="entry name" value="DNAligase_adenylation"/>
</dbReference>
<dbReference type="GO" id="GO:0003911">
    <property type="term" value="F:DNA ligase (NAD+) activity"/>
    <property type="evidence" value="ECO:0007669"/>
    <property type="project" value="UniProtKB-EC"/>
</dbReference>
<evidence type="ECO:0000256" key="6">
    <source>
        <dbReference type="ARBA" id="ARBA00022705"/>
    </source>
</evidence>
<evidence type="ECO:0000259" key="15">
    <source>
        <dbReference type="PROSITE" id="PS50172"/>
    </source>
</evidence>
<dbReference type="FunFam" id="1.10.150.20:FF:000006">
    <property type="entry name" value="DNA ligase"/>
    <property type="match status" value="1"/>
</dbReference>
<protein>
    <recommendedName>
        <fullName evidence="4">DNA ligase</fullName>
        <ecNumber evidence="3">6.5.1.2</ecNumber>
    </recommendedName>
</protein>
<evidence type="ECO:0000256" key="7">
    <source>
        <dbReference type="ARBA" id="ARBA00022723"/>
    </source>
</evidence>
<dbReference type="Pfam" id="PF01653">
    <property type="entry name" value="DNA_ligase_aden"/>
    <property type="match status" value="1"/>
</dbReference>
<dbReference type="Pfam" id="PF12826">
    <property type="entry name" value="HHH_2"/>
    <property type="match status" value="1"/>
</dbReference>
<gene>
    <name evidence="16" type="ORF">COT81_05350</name>
</gene>
<dbReference type="NCBIfam" id="NF005932">
    <property type="entry name" value="PRK07956.1"/>
    <property type="match status" value="1"/>
</dbReference>
<dbReference type="InterPro" id="IPR036420">
    <property type="entry name" value="BRCT_dom_sf"/>
</dbReference>
<dbReference type="Pfam" id="PF03119">
    <property type="entry name" value="DNA_ligase_ZBD"/>
    <property type="match status" value="1"/>
</dbReference>
<dbReference type="InterPro" id="IPR012340">
    <property type="entry name" value="NA-bd_OB-fold"/>
</dbReference>
<dbReference type="Gene3D" id="3.40.50.10190">
    <property type="entry name" value="BRCT domain"/>
    <property type="match status" value="1"/>
</dbReference>
<dbReference type="SUPFAM" id="SSF50249">
    <property type="entry name" value="Nucleic acid-binding proteins"/>
    <property type="match status" value="1"/>
</dbReference>
<dbReference type="GO" id="GO:0046872">
    <property type="term" value="F:metal ion binding"/>
    <property type="evidence" value="ECO:0007669"/>
    <property type="project" value="UniProtKB-KW"/>
</dbReference>
<evidence type="ECO:0000256" key="10">
    <source>
        <dbReference type="ARBA" id="ARBA00022842"/>
    </source>
</evidence>
<keyword evidence="5 16" id="KW-0436">Ligase</keyword>
<dbReference type="EMBL" id="PEZZ01000044">
    <property type="protein sequence ID" value="PIS04643.1"/>
    <property type="molecule type" value="Genomic_DNA"/>
</dbReference>
<dbReference type="Gene3D" id="1.10.150.20">
    <property type="entry name" value="5' to 3' exonuclease, C-terminal subdomain"/>
    <property type="match status" value="2"/>
</dbReference>
<evidence type="ECO:0000256" key="9">
    <source>
        <dbReference type="ARBA" id="ARBA00022833"/>
    </source>
</evidence>
<keyword evidence="8" id="KW-0227">DNA damage</keyword>
<dbReference type="Pfam" id="PF00533">
    <property type="entry name" value="BRCT"/>
    <property type="match status" value="1"/>
</dbReference>
<dbReference type="InterPro" id="IPR013840">
    <property type="entry name" value="DNAligase_N"/>
</dbReference>
<dbReference type="AlphaFoldDB" id="A0A2H0VZW9"/>
<dbReference type="InterPro" id="IPR001357">
    <property type="entry name" value="BRCT_dom"/>
</dbReference>
<evidence type="ECO:0000256" key="14">
    <source>
        <dbReference type="ARBA" id="ARBA00060881"/>
    </source>
</evidence>
<dbReference type="SMART" id="SM00292">
    <property type="entry name" value="BRCT"/>
    <property type="match status" value="1"/>
</dbReference>
<dbReference type="SUPFAM" id="SSF56091">
    <property type="entry name" value="DNA ligase/mRNA capping enzyme, catalytic domain"/>
    <property type="match status" value="1"/>
</dbReference>
<keyword evidence="10" id="KW-0460">Magnesium</keyword>
<dbReference type="SMART" id="SM00532">
    <property type="entry name" value="LIGANc"/>
    <property type="match status" value="1"/>
</dbReference>
<dbReference type="FunFam" id="1.10.150.20:FF:000007">
    <property type="entry name" value="DNA ligase"/>
    <property type="match status" value="1"/>
</dbReference>
<proteinExistence type="inferred from homology"/>
<comment type="cofactor">
    <cofactor evidence="1">
        <name>Mg(2+)</name>
        <dbReference type="ChEBI" id="CHEBI:18420"/>
    </cofactor>
</comment>
<evidence type="ECO:0000256" key="8">
    <source>
        <dbReference type="ARBA" id="ARBA00022763"/>
    </source>
</evidence>
<dbReference type="InterPro" id="IPR004150">
    <property type="entry name" value="NAD_DNA_ligase_OB"/>
</dbReference>
<dbReference type="InterPro" id="IPR001679">
    <property type="entry name" value="DNA_ligase"/>
</dbReference>
<dbReference type="Gene3D" id="6.20.10.30">
    <property type="match status" value="1"/>
</dbReference>
<keyword evidence="9" id="KW-0862">Zinc</keyword>
<dbReference type="SUPFAM" id="SSF52113">
    <property type="entry name" value="BRCT domain"/>
    <property type="match status" value="1"/>
</dbReference>
<name>A0A2H0VZW9_9BACT</name>
<evidence type="ECO:0000256" key="11">
    <source>
        <dbReference type="ARBA" id="ARBA00023027"/>
    </source>
</evidence>
<organism evidence="16 17">
    <name type="scientific">Candidatus Buchananbacteria bacterium CG10_big_fil_rev_8_21_14_0_10_42_9</name>
    <dbReference type="NCBI Taxonomy" id="1974526"/>
    <lineage>
        <taxon>Bacteria</taxon>
        <taxon>Candidatus Buchananiibacteriota</taxon>
    </lineage>
</organism>
<dbReference type="Gene3D" id="3.30.1490.70">
    <property type="match status" value="1"/>
</dbReference>
<evidence type="ECO:0000256" key="13">
    <source>
        <dbReference type="ARBA" id="ARBA00034005"/>
    </source>
</evidence>
<keyword evidence="7" id="KW-0479">Metal-binding</keyword>
<dbReference type="EC" id="6.5.1.2" evidence="3"/>
<comment type="similarity">
    <text evidence="14">Belongs to the NAD-dependent DNA ligase family. LigA subfamily.</text>
</comment>
<dbReference type="FunFam" id="2.40.50.140:FF:000012">
    <property type="entry name" value="DNA ligase"/>
    <property type="match status" value="1"/>
</dbReference>
<dbReference type="NCBIfam" id="TIGR00575">
    <property type="entry name" value="dnlj"/>
    <property type="match status" value="1"/>
</dbReference>
<evidence type="ECO:0000256" key="12">
    <source>
        <dbReference type="ARBA" id="ARBA00023204"/>
    </source>
</evidence>
<reference evidence="17" key="1">
    <citation type="submission" date="2017-09" db="EMBL/GenBank/DDBJ databases">
        <title>Depth-based differentiation of microbial function through sediment-hosted aquifers and enrichment of novel symbionts in the deep terrestrial subsurface.</title>
        <authorList>
            <person name="Probst A.J."/>
            <person name="Ladd B."/>
            <person name="Jarett J.K."/>
            <person name="Geller-Mcgrath D.E."/>
            <person name="Sieber C.M.K."/>
            <person name="Emerson J.B."/>
            <person name="Anantharaman K."/>
            <person name="Thomas B.C."/>
            <person name="Malmstrom R."/>
            <person name="Stieglmeier M."/>
            <person name="Klingl A."/>
            <person name="Woyke T."/>
            <person name="Ryan C.M."/>
            <person name="Banfield J.F."/>
        </authorList>
    </citation>
    <scope>NUCLEOTIDE SEQUENCE [LARGE SCALE GENOMIC DNA]</scope>
</reference>
<evidence type="ECO:0000256" key="1">
    <source>
        <dbReference type="ARBA" id="ARBA00001946"/>
    </source>
</evidence>
<dbReference type="CDD" id="cd17748">
    <property type="entry name" value="BRCT_DNA_ligase_like"/>
    <property type="match status" value="1"/>
</dbReference>
<feature type="non-terminal residue" evidence="16">
    <location>
        <position position="1"/>
    </location>
</feature>